<comment type="caution">
    <text evidence="4">The sequence shown here is derived from an EMBL/GenBank/DDBJ whole genome shotgun (WGS) entry which is preliminary data.</text>
</comment>
<dbReference type="InterPro" id="IPR006644">
    <property type="entry name" value="Cadg"/>
</dbReference>
<sequence>MKKLYHIFTLLGLLAASPSFSQCFLPYFTTAAGNGPNSVVVGDFNKDDKPDLATSNRIGNNISVLLRQEDGTFGSPTYYAVGNFPDAITSGDFDGDGQIDLATANTNSNTVSVLLGNGNGTFKDAVNNPVGTFPESIVAGFFNNDGNLDLAIANIGTDNVSVLLGNGDGTFGLATNYPVGDEPHDIAVGDFDGDNDADLVTADSRSNQVSVLLNNGDGTFATAAPYDLRAAGVTNDVYVYRVAIGNFNGDTKPDLAVILSPGGKLSILLNKGDGTFNTAMNYTLTSGIADAAVVDFNDDGKDDLLILDSSFDNLLALPGQGDGTFGEAKIFDVGLNVDPVALAVSDLNGDGKPDVVTANRTAGNVSVLLACPTPTLTGFSASPNPVCPGQTATFTATVGNPSDSYSYTLSNGVGSPLSGTATTAAFSQTLTSSGTGVQSYTLTVTTGGGTATSSVSLTVNTSTAPTITANVPAGSPGTVSVLQNTPFVSLMASGCSGTVAWSGAGSGSGTSLSVPTSVTGTLVYSASCTAGSCVSPPATFTVVVTPPTATGSFDGFVYGADCSTFRGWAWDRNKPNSAVSVEILDGPNVIGMLLADVFRQDLQTAGKGNGKHAFFFPIPESLKDGLSHNLSARIKDSGFILKDSPKALICVGTGTPENKPPVPPSPTVLIAPLAAQVNVPFSGTLVAFTDPEGQPLTYALSGLPNGLSINPNTRIISGTPVESGTFTLAYSANDGVLTNSVSFPLTVNPASTTTVTGSFEGYLDKVECGTIRGWVWDRNKPNTPVTVEFYTDGMVWGSTVANIYRDDLKNAGKGNGAHAYSFTVPNALKDGTTRIIYGRVLGSTYALKDSGKPLTCSSPAPVRLSADTGSDLQVTVLGNPVVGSQLAVEVRGAAGQPLQLRLMNAAGNFVQALQVKTAQAVEQQTISVQDQPAGILILQVSTPAQNRTLKILKR</sequence>
<dbReference type="Pfam" id="PF05345">
    <property type="entry name" value="He_PIG"/>
    <property type="match status" value="1"/>
</dbReference>
<keyword evidence="5" id="KW-1185">Reference proteome</keyword>
<dbReference type="RefSeq" id="WP_154175634.1">
    <property type="nucleotide sequence ID" value="NZ_WJXZ01000007.1"/>
</dbReference>
<keyword evidence="1 2" id="KW-0732">Signal</keyword>
<dbReference type="Gene3D" id="2.30.30.100">
    <property type="match status" value="4"/>
</dbReference>
<dbReference type="InterPro" id="IPR028994">
    <property type="entry name" value="Integrin_alpha_N"/>
</dbReference>
<dbReference type="InterPro" id="IPR013517">
    <property type="entry name" value="FG-GAP"/>
</dbReference>
<gene>
    <name evidence="4" type="ORF">GJJ30_13190</name>
</gene>
<dbReference type="Gene3D" id="2.40.128.340">
    <property type="match status" value="1"/>
</dbReference>
<dbReference type="InterPro" id="IPR015919">
    <property type="entry name" value="Cadherin-like_sf"/>
</dbReference>
<dbReference type="GO" id="GO:0016020">
    <property type="term" value="C:membrane"/>
    <property type="evidence" value="ECO:0007669"/>
    <property type="project" value="InterPro"/>
</dbReference>
<proteinExistence type="predicted"/>
<evidence type="ECO:0000313" key="4">
    <source>
        <dbReference type="EMBL" id="MRS62248.1"/>
    </source>
</evidence>
<evidence type="ECO:0000259" key="3">
    <source>
        <dbReference type="SMART" id="SM00736"/>
    </source>
</evidence>
<name>A0A7K0ELC0_9BACT</name>
<evidence type="ECO:0000256" key="1">
    <source>
        <dbReference type="ARBA" id="ARBA00022729"/>
    </source>
</evidence>
<accession>A0A7K0ELC0</accession>
<feature type="signal peptide" evidence="2">
    <location>
        <begin position="1"/>
        <end position="21"/>
    </location>
</feature>
<dbReference type="SUPFAM" id="SSF69318">
    <property type="entry name" value="Integrin alpha N-terminal domain"/>
    <property type="match status" value="1"/>
</dbReference>
<dbReference type="InterPro" id="IPR013783">
    <property type="entry name" value="Ig-like_fold"/>
</dbReference>
<dbReference type="PANTHER" id="PTHR46580:SF2">
    <property type="entry name" value="MAM DOMAIN-CONTAINING PROTEIN"/>
    <property type="match status" value="1"/>
</dbReference>
<dbReference type="AlphaFoldDB" id="A0A7K0ELC0"/>
<dbReference type="PANTHER" id="PTHR46580">
    <property type="entry name" value="SENSOR KINASE-RELATED"/>
    <property type="match status" value="1"/>
</dbReference>
<feature type="chain" id="PRO_5029722422" description="Dystroglycan-type cadherin-like domain-containing protein" evidence="2">
    <location>
        <begin position="22"/>
        <end position="954"/>
    </location>
</feature>
<reference evidence="4 5" key="1">
    <citation type="journal article" date="2018" name="Antonie Van Leeuwenhoek">
        <title>Larkinella terrae sp. nov., isolated from soil on Jeju Island, South Korea.</title>
        <authorList>
            <person name="Ten L.N."/>
            <person name="Jeon J."/>
            <person name="Park S.J."/>
            <person name="Park S."/>
            <person name="Lee S.Y."/>
            <person name="Kim M.K."/>
            <person name="Jung H.Y."/>
        </authorList>
    </citation>
    <scope>NUCLEOTIDE SEQUENCE [LARGE SCALE GENOMIC DNA]</scope>
    <source>
        <strain evidence="4 5">KCTC 52001</strain>
    </source>
</reference>
<dbReference type="OrthoDB" id="868906at2"/>
<evidence type="ECO:0000256" key="2">
    <source>
        <dbReference type="SAM" id="SignalP"/>
    </source>
</evidence>
<dbReference type="Pfam" id="PF13517">
    <property type="entry name" value="FG-GAP_3"/>
    <property type="match status" value="3"/>
</dbReference>
<evidence type="ECO:0000313" key="5">
    <source>
        <dbReference type="Proteomes" id="UP000441754"/>
    </source>
</evidence>
<dbReference type="EMBL" id="WJXZ01000007">
    <property type="protein sequence ID" value="MRS62248.1"/>
    <property type="molecule type" value="Genomic_DNA"/>
</dbReference>
<dbReference type="Pfam" id="PF01839">
    <property type="entry name" value="FG-GAP"/>
    <property type="match status" value="1"/>
</dbReference>
<feature type="domain" description="Dystroglycan-type cadherin-like" evidence="3">
    <location>
        <begin position="668"/>
        <end position="754"/>
    </location>
</feature>
<organism evidence="4 5">
    <name type="scientific">Larkinella terrae</name>
    <dbReference type="NCBI Taxonomy" id="2025311"/>
    <lineage>
        <taxon>Bacteria</taxon>
        <taxon>Pseudomonadati</taxon>
        <taxon>Bacteroidota</taxon>
        <taxon>Cytophagia</taxon>
        <taxon>Cytophagales</taxon>
        <taxon>Spirosomataceae</taxon>
        <taxon>Larkinella</taxon>
    </lineage>
</organism>
<dbReference type="Proteomes" id="UP000441754">
    <property type="component" value="Unassembled WGS sequence"/>
</dbReference>
<dbReference type="SMART" id="SM00736">
    <property type="entry name" value="CADG"/>
    <property type="match status" value="1"/>
</dbReference>
<protein>
    <recommendedName>
        <fullName evidence="3">Dystroglycan-type cadherin-like domain-containing protein</fullName>
    </recommendedName>
</protein>
<dbReference type="SUPFAM" id="SSF49313">
    <property type="entry name" value="Cadherin-like"/>
    <property type="match status" value="1"/>
</dbReference>
<dbReference type="GO" id="GO:0005509">
    <property type="term" value="F:calcium ion binding"/>
    <property type="evidence" value="ECO:0007669"/>
    <property type="project" value="InterPro"/>
</dbReference>
<dbReference type="Gene3D" id="2.60.40.10">
    <property type="entry name" value="Immunoglobulins"/>
    <property type="match status" value="1"/>
</dbReference>